<dbReference type="InterPro" id="IPR002933">
    <property type="entry name" value="Peptidase_M20"/>
</dbReference>
<keyword evidence="1" id="KW-0479">Metal-binding</keyword>
<keyword evidence="2" id="KW-0378">Hydrolase</keyword>
<evidence type="ECO:0000256" key="1">
    <source>
        <dbReference type="ARBA" id="ARBA00022723"/>
    </source>
</evidence>
<protein>
    <submittedName>
        <fullName evidence="4">Peptidase M20</fullName>
    </submittedName>
</protein>
<dbReference type="Proteomes" id="UP000214610">
    <property type="component" value="Unassembled WGS sequence"/>
</dbReference>
<dbReference type="Pfam" id="PF07687">
    <property type="entry name" value="M20_dimer"/>
    <property type="match status" value="1"/>
</dbReference>
<organism evidence="4 5">
    <name type="scientific">Turicimonas muris</name>
    <dbReference type="NCBI Taxonomy" id="1796652"/>
    <lineage>
        <taxon>Bacteria</taxon>
        <taxon>Pseudomonadati</taxon>
        <taxon>Pseudomonadota</taxon>
        <taxon>Betaproteobacteria</taxon>
        <taxon>Burkholderiales</taxon>
        <taxon>Sutterellaceae</taxon>
        <taxon>Turicimonas</taxon>
    </lineage>
</organism>
<dbReference type="Gene3D" id="3.40.630.10">
    <property type="entry name" value="Zn peptidases"/>
    <property type="match status" value="1"/>
</dbReference>
<evidence type="ECO:0000259" key="3">
    <source>
        <dbReference type="Pfam" id="PF07687"/>
    </source>
</evidence>
<dbReference type="GO" id="GO:0046872">
    <property type="term" value="F:metal ion binding"/>
    <property type="evidence" value="ECO:0007669"/>
    <property type="project" value="UniProtKB-KW"/>
</dbReference>
<dbReference type="SUPFAM" id="SSF55031">
    <property type="entry name" value="Bacterial exopeptidase dimerisation domain"/>
    <property type="match status" value="1"/>
</dbReference>
<dbReference type="Gene3D" id="3.30.70.360">
    <property type="match status" value="1"/>
</dbReference>
<keyword evidence="5" id="KW-1185">Reference proteome</keyword>
<dbReference type="GO" id="GO:0016787">
    <property type="term" value="F:hydrolase activity"/>
    <property type="evidence" value="ECO:0007669"/>
    <property type="project" value="UniProtKB-KW"/>
</dbReference>
<dbReference type="AlphaFoldDB" id="A0A227KE12"/>
<proteinExistence type="predicted"/>
<evidence type="ECO:0000256" key="2">
    <source>
        <dbReference type="ARBA" id="ARBA00022801"/>
    </source>
</evidence>
<name>A0A227KE12_9BURK</name>
<comment type="caution">
    <text evidence="4">The sequence shown here is derived from an EMBL/GenBank/DDBJ whole genome shotgun (WGS) entry which is preliminary data.</text>
</comment>
<dbReference type="PANTHER" id="PTHR43808:SF17">
    <property type="entry name" value="PEPTIDASE M20"/>
    <property type="match status" value="1"/>
</dbReference>
<dbReference type="PANTHER" id="PTHR43808">
    <property type="entry name" value="ACETYLORNITHINE DEACETYLASE"/>
    <property type="match status" value="1"/>
</dbReference>
<dbReference type="InterPro" id="IPR011650">
    <property type="entry name" value="Peptidase_M20_dimer"/>
</dbReference>
<evidence type="ECO:0000313" key="5">
    <source>
        <dbReference type="Proteomes" id="UP000214610"/>
    </source>
</evidence>
<dbReference type="EMBL" id="NHMP01000007">
    <property type="protein sequence ID" value="OXE45848.1"/>
    <property type="molecule type" value="Genomic_DNA"/>
</dbReference>
<evidence type="ECO:0000313" key="4">
    <source>
        <dbReference type="EMBL" id="OXE45848.1"/>
    </source>
</evidence>
<gene>
    <name evidence="4" type="ORF">ADH67_10075</name>
</gene>
<dbReference type="InterPro" id="IPR050072">
    <property type="entry name" value="Peptidase_M20A"/>
</dbReference>
<dbReference type="SUPFAM" id="SSF53187">
    <property type="entry name" value="Zn-dependent exopeptidases"/>
    <property type="match status" value="1"/>
</dbReference>
<dbReference type="Pfam" id="PF01546">
    <property type="entry name" value="Peptidase_M20"/>
    <property type="match status" value="1"/>
</dbReference>
<accession>A0A227KE12</accession>
<dbReference type="InterPro" id="IPR036264">
    <property type="entry name" value="Bact_exopeptidase_dim_dom"/>
</dbReference>
<sequence>MRAIYGTESVQKALEMAKLQEPYAIEEQIEICEVPAPPMKELQRGELIKEKMRAYGLEAEMDPVGNVIARYKGSCSEAPVCVITAHLDTVFGEEVEIKVRRKEGRLYAPGISDDTRGLASMLQVIRCLVSNNIKTQGDILFVATVGEEAEGDLRGVKRLFYTSGIHIDGMLALDSADPGRLLWGSTGSKRYKIEFTGPGGHSYLNFGQCPSATQALCRAGSLLAELEVPDSPRTTFTIGTMKGGTSVNSIAEHAECEIDLRSTDNETLYSLVDSVLPLFSEGAELENQRWGITQEELKVKCKVTPLGHRPAGMQDDSSSVLQAAGAAMEALGIELTNYTSASTDQNVPMSMGIPSTTLGTGGREGLSHSLNEWYEPYRSFEGPQLALLTVLALVGIENGPAPMLGIYSGQSQHHYKFQ</sequence>
<reference evidence="5" key="1">
    <citation type="submission" date="2017-05" db="EMBL/GenBank/DDBJ databases">
        <title>Improved OligoMM genomes.</title>
        <authorList>
            <person name="Garzetti D."/>
        </authorList>
    </citation>
    <scope>NUCLEOTIDE SEQUENCE [LARGE SCALE GENOMIC DNA]</scope>
    <source>
        <strain evidence="5">YL45</strain>
    </source>
</reference>
<feature type="domain" description="Peptidase M20 dimerisation" evidence="3">
    <location>
        <begin position="185"/>
        <end position="275"/>
    </location>
</feature>